<keyword evidence="2" id="KW-1185">Reference proteome</keyword>
<dbReference type="InterPro" id="IPR015947">
    <property type="entry name" value="PUA-like_sf"/>
</dbReference>
<evidence type="ECO:0000313" key="2">
    <source>
        <dbReference type="Proteomes" id="UP000001400"/>
    </source>
</evidence>
<dbReference type="NCBIfam" id="TIGR03684">
    <property type="entry name" value="arCOG00985"/>
    <property type="match status" value="1"/>
</dbReference>
<dbReference type="SUPFAM" id="SSF88697">
    <property type="entry name" value="PUA domain-like"/>
    <property type="match status" value="1"/>
</dbReference>
<dbReference type="SMART" id="SM00359">
    <property type="entry name" value="PUA"/>
    <property type="match status" value="1"/>
</dbReference>
<dbReference type="PIRSF" id="PIRSF005067">
    <property type="entry name" value="Tma_RNA-bind_prd"/>
    <property type="match status" value="1"/>
</dbReference>
<evidence type="ECO:0000313" key="1">
    <source>
        <dbReference type="EMBL" id="ADD08668.1"/>
    </source>
</evidence>
<name>B5IAH6_ACIB4</name>
<dbReference type="GeneID" id="8827809"/>
<dbReference type="Proteomes" id="UP000001400">
    <property type="component" value="Chromosome"/>
</dbReference>
<dbReference type="KEGG" id="abi:Aboo_0859"/>
<dbReference type="InterPro" id="IPR022430">
    <property type="entry name" value="CHP03684"/>
</dbReference>
<organism evidence="1 2">
    <name type="scientific">Aciduliprofundum boonei (strain DSM 19572 / T469)</name>
    <dbReference type="NCBI Taxonomy" id="439481"/>
    <lineage>
        <taxon>Archaea</taxon>
        <taxon>Methanobacteriati</taxon>
        <taxon>Thermoplasmatota</taxon>
        <taxon>DHVE2 group</taxon>
        <taxon>Candidatus Aciduliprofundum</taxon>
    </lineage>
</organism>
<proteinExistence type="predicted"/>
<dbReference type="AlphaFoldDB" id="B5IAH6"/>
<dbReference type="PANTHER" id="PTHR22798:SF0">
    <property type="entry name" value="MALIGNANT T-CELL-AMPLIFIED SEQUENCE 1"/>
    <property type="match status" value="1"/>
</dbReference>
<dbReference type="PROSITE" id="PS50890">
    <property type="entry name" value="PUA"/>
    <property type="match status" value="1"/>
</dbReference>
<accession>B5IAH6</accession>
<dbReference type="PANTHER" id="PTHR22798">
    <property type="entry name" value="MCT-1 PROTEIN"/>
    <property type="match status" value="1"/>
</dbReference>
<dbReference type="InterPro" id="IPR016437">
    <property type="entry name" value="MCT-1/Tma20"/>
</dbReference>
<reference evidence="1" key="1">
    <citation type="submission" date="2010-02" db="EMBL/GenBank/DDBJ databases">
        <title>Complete sequence of Aciduliprofundum boonei T469.</title>
        <authorList>
            <consortium name="US DOE Joint Genome Institute"/>
            <person name="Lucas S."/>
            <person name="Copeland A."/>
            <person name="Lapidus A."/>
            <person name="Cheng J.-F."/>
            <person name="Bruce D."/>
            <person name="Goodwin L."/>
            <person name="Pitluck S."/>
            <person name="Saunders E."/>
            <person name="Detter J.C."/>
            <person name="Han C."/>
            <person name="Tapia R."/>
            <person name="Land M."/>
            <person name="Hauser L."/>
            <person name="Kyrpides N."/>
            <person name="Mikhailova N."/>
            <person name="Flores G."/>
            <person name="Reysenbach A.-L."/>
            <person name="Woyke T."/>
        </authorList>
    </citation>
    <scope>NUCLEOTIDE SEQUENCE</scope>
    <source>
        <strain evidence="1">T469</strain>
    </source>
</reference>
<protein>
    <submittedName>
        <fullName evidence="1">PUA domain containing protein</fullName>
    </submittedName>
</protein>
<sequence length="151" mass="17120">MKRYHLKKKKIKEIKKYLAMDIWVEGTYEIVEDEQSVILVDGLPSYFFYEGKYYPTVLLLLQHPIDNSYVTVDLGAVKHVLNGANIFAAGIVDADPNVREGDAVYVRDKKYKKALAVGIALMDANEMVSKKSGMAVKNLHYYGDKISKILD</sequence>
<dbReference type="RefSeq" id="WP_008082575.1">
    <property type="nucleotide sequence ID" value="NC_013926.1"/>
</dbReference>
<dbReference type="Gene3D" id="3.10.400.20">
    <property type="match status" value="1"/>
</dbReference>
<dbReference type="GO" id="GO:0001731">
    <property type="term" value="P:formation of translation preinitiation complex"/>
    <property type="evidence" value="ECO:0007669"/>
    <property type="project" value="TreeGrafter"/>
</dbReference>
<dbReference type="GO" id="GO:0003723">
    <property type="term" value="F:RNA binding"/>
    <property type="evidence" value="ECO:0007669"/>
    <property type="project" value="InterPro"/>
</dbReference>
<dbReference type="Pfam" id="PF09183">
    <property type="entry name" value="DUF1947"/>
    <property type="match status" value="1"/>
</dbReference>
<dbReference type="STRING" id="439481.Aboo_0859"/>
<dbReference type="InterPro" id="IPR004521">
    <property type="entry name" value="Uncharacterised_CHP00451"/>
</dbReference>
<dbReference type="InterPro" id="IPR015266">
    <property type="entry name" value="DUF1947"/>
</dbReference>
<dbReference type="Pfam" id="PF01472">
    <property type="entry name" value="PUA"/>
    <property type="match status" value="1"/>
</dbReference>
<dbReference type="EMBL" id="CP001941">
    <property type="protein sequence ID" value="ADD08668.1"/>
    <property type="molecule type" value="Genomic_DNA"/>
</dbReference>
<dbReference type="InterPro" id="IPR002478">
    <property type="entry name" value="PUA"/>
</dbReference>
<dbReference type="eggNOG" id="arCOG00985">
    <property type="taxonomic scope" value="Archaea"/>
</dbReference>
<dbReference type="OrthoDB" id="27972at2157"/>
<dbReference type="CDD" id="cd21154">
    <property type="entry name" value="PUA_MJ1432-like"/>
    <property type="match status" value="1"/>
</dbReference>
<gene>
    <name evidence="1" type="ordered locus">Aboo_0859</name>
</gene>
<dbReference type="HOGENOM" id="CLU_090468_1_1_2"/>
<dbReference type="NCBIfam" id="TIGR00451">
    <property type="entry name" value="unchar_dom_2"/>
    <property type="match status" value="1"/>
</dbReference>